<dbReference type="AlphaFoldDB" id="A0A545TXR4"/>
<name>A0A545TXR4_9PROT</name>
<sequence>MTLTKVRMELARDHDFPQGSNLHGYEFTAPLNDEGHIDAEGWRKDRKRCIVRRFWAGEDDQTGHLIHTKGRSWVFHYDISTGDADNRATFNGVGVNEPGDDEAGFKFDHHVFREGEYVSVHEQDGSMRTFRVVRTIPVLT</sequence>
<gene>
    <name evidence="1" type="ORF">FKG95_07185</name>
</gene>
<dbReference type="RefSeq" id="WP_142895640.1">
    <property type="nucleotide sequence ID" value="NZ_ML660053.1"/>
</dbReference>
<protein>
    <submittedName>
        <fullName evidence="1">Uncharacterized protein</fullName>
    </submittedName>
</protein>
<dbReference type="EMBL" id="VHSH01000002">
    <property type="protein sequence ID" value="TQV82009.1"/>
    <property type="molecule type" value="Genomic_DNA"/>
</dbReference>
<dbReference type="Proteomes" id="UP000315252">
    <property type="component" value="Unassembled WGS sequence"/>
</dbReference>
<evidence type="ECO:0000313" key="2">
    <source>
        <dbReference type="Proteomes" id="UP000315252"/>
    </source>
</evidence>
<evidence type="ECO:0000313" key="1">
    <source>
        <dbReference type="EMBL" id="TQV82009.1"/>
    </source>
</evidence>
<organism evidence="1 2">
    <name type="scientific">Denitrobaculum tricleocarpae</name>
    <dbReference type="NCBI Taxonomy" id="2591009"/>
    <lineage>
        <taxon>Bacteria</taxon>
        <taxon>Pseudomonadati</taxon>
        <taxon>Pseudomonadota</taxon>
        <taxon>Alphaproteobacteria</taxon>
        <taxon>Rhodospirillales</taxon>
        <taxon>Rhodospirillaceae</taxon>
        <taxon>Denitrobaculum</taxon>
    </lineage>
</organism>
<accession>A0A545TXR4</accession>
<keyword evidence="2" id="KW-1185">Reference proteome</keyword>
<reference evidence="1 2" key="1">
    <citation type="submission" date="2019-06" db="EMBL/GenBank/DDBJ databases">
        <title>Whole genome sequence for Rhodospirillaceae sp. R148.</title>
        <authorList>
            <person name="Wang G."/>
        </authorList>
    </citation>
    <scope>NUCLEOTIDE SEQUENCE [LARGE SCALE GENOMIC DNA]</scope>
    <source>
        <strain evidence="1 2">R148</strain>
    </source>
</reference>
<proteinExistence type="predicted"/>
<dbReference type="OrthoDB" id="9801741at2"/>
<comment type="caution">
    <text evidence="1">The sequence shown here is derived from an EMBL/GenBank/DDBJ whole genome shotgun (WGS) entry which is preliminary data.</text>
</comment>